<dbReference type="Gene3D" id="3.40.50.880">
    <property type="match status" value="1"/>
</dbReference>
<dbReference type="CDD" id="cd01741">
    <property type="entry name" value="GATase1_1"/>
    <property type="match status" value="1"/>
</dbReference>
<keyword evidence="3" id="KW-1185">Reference proteome</keyword>
<dbReference type="PANTHER" id="PTHR42695:SF5">
    <property type="entry name" value="GLUTAMINE AMIDOTRANSFERASE YLR126C-RELATED"/>
    <property type="match status" value="1"/>
</dbReference>
<dbReference type="AlphaFoldDB" id="A0AA39V567"/>
<gene>
    <name evidence="2" type="ORF">JMJ35_005317</name>
</gene>
<evidence type="ECO:0000313" key="3">
    <source>
        <dbReference type="Proteomes" id="UP001166286"/>
    </source>
</evidence>
<dbReference type="Pfam" id="PF00117">
    <property type="entry name" value="GATase"/>
    <property type="match status" value="1"/>
</dbReference>
<comment type="caution">
    <text evidence="2">The sequence shown here is derived from an EMBL/GenBank/DDBJ whole genome shotgun (WGS) entry which is preliminary data.</text>
</comment>
<dbReference type="InterPro" id="IPR044992">
    <property type="entry name" value="ChyE-like"/>
</dbReference>
<accession>A0AA39V567</accession>
<protein>
    <recommendedName>
        <fullName evidence="1">Glutamine amidotransferase domain-containing protein</fullName>
    </recommendedName>
</protein>
<reference evidence="2" key="1">
    <citation type="submission" date="2023-03" db="EMBL/GenBank/DDBJ databases">
        <title>Complete genome of Cladonia borealis.</title>
        <authorList>
            <person name="Park H."/>
        </authorList>
    </citation>
    <scope>NUCLEOTIDE SEQUENCE</scope>
    <source>
        <strain evidence="2">ANT050790</strain>
    </source>
</reference>
<organism evidence="2 3">
    <name type="scientific">Cladonia borealis</name>
    <dbReference type="NCBI Taxonomy" id="184061"/>
    <lineage>
        <taxon>Eukaryota</taxon>
        <taxon>Fungi</taxon>
        <taxon>Dikarya</taxon>
        <taxon>Ascomycota</taxon>
        <taxon>Pezizomycotina</taxon>
        <taxon>Lecanoromycetes</taxon>
        <taxon>OSLEUM clade</taxon>
        <taxon>Lecanoromycetidae</taxon>
        <taxon>Lecanorales</taxon>
        <taxon>Lecanorineae</taxon>
        <taxon>Cladoniaceae</taxon>
        <taxon>Cladonia</taxon>
    </lineage>
</organism>
<sequence length="270" mass="29718">MAPSTIRIAILEADIPIGTTRAKYGSYGGVFTSLLHKAADASHIPRDSLDITAWDVINSEGAKEGELEDMGGELNMQRRKGYPKLEDVDAVLITGSRYNAFDDDPWVVRLVDFVKEVLEQSQVRVIGVCYGHQIVGRALGAKVARSEGGAWEVSVCQVNLTGKGKELFGGKDAISIHQMHKDLVYYYPEGVEELGSSGPCKVQGMYIPRKLITVQGHPEFTEEIVADLLESRHKQNIFGDEVYEDGMARVGKPQDGTLVAQAFLKFLMED</sequence>
<dbReference type="EMBL" id="JAFEKC020000011">
    <property type="protein sequence ID" value="KAK0512189.1"/>
    <property type="molecule type" value="Genomic_DNA"/>
</dbReference>
<dbReference type="SUPFAM" id="SSF52317">
    <property type="entry name" value="Class I glutamine amidotransferase-like"/>
    <property type="match status" value="1"/>
</dbReference>
<dbReference type="GO" id="GO:0005829">
    <property type="term" value="C:cytosol"/>
    <property type="evidence" value="ECO:0007669"/>
    <property type="project" value="TreeGrafter"/>
</dbReference>
<evidence type="ECO:0000259" key="1">
    <source>
        <dbReference type="Pfam" id="PF00117"/>
    </source>
</evidence>
<dbReference type="Proteomes" id="UP001166286">
    <property type="component" value="Unassembled WGS sequence"/>
</dbReference>
<dbReference type="PROSITE" id="PS51273">
    <property type="entry name" value="GATASE_TYPE_1"/>
    <property type="match status" value="1"/>
</dbReference>
<proteinExistence type="predicted"/>
<dbReference type="InterPro" id="IPR029062">
    <property type="entry name" value="Class_I_gatase-like"/>
</dbReference>
<evidence type="ECO:0000313" key="2">
    <source>
        <dbReference type="EMBL" id="KAK0512189.1"/>
    </source>
</evidence>
<feature type="domain" description="Glutamine amidotransferase" evidence="1">
    <location>
        <begin position="85"/>
        <end position="222"/>
    </location>
</feature>
<dbReference type="GO" id="GO:0005634">
    <property type="term" value="C:nucleus"/>
    <property type="evidence" value="ECO:0007669"/>
    <property type="project" value="TreeGrafter"/>
</dbReference>
<dbReference type="PANTHER" id="PTHR42695">
    <property type="entry name" value="GLUTAMINE AMIDOTRANSFERASE YLR126C-RELATED"/>
    <property type="match status" value="1"/>
</dbReference>
<name>A0AA39V567_9LECA</name>
<dbReference type="InterPro" id="IPR017926">
    <property type="entry name" value="GATASE"/>
</dbReference>